<dbReference type="Gene3D" id="3.30.70.2740">
    <property type="match status" value="1"/>
</dbReference>
<dbReference type="SUPFAM" id="SSF55103">
    <property type="entry name" value="FAD-linked oxidases, C-terminal domain"/>
    <property type="match status" value="1"/>
</dbReference>
<dbReference type="Proteomes" id="UP001303046">
    <property type="component" value="Unassembled WGS sequence"/>
</dbReference>
<keyword evidence="5" id="KW-0560">Oxidoreductase</keyword>
<evidence type="ECO:0000256" key="8">
    <source>
        <dbReference type="ARBA" id="ARBA00045410"/>
    </source>
</evidence>
<dbReference type="PANTHER" id="PTHR43716:SF1">
    <property type="entry name" value="D-2-HYDROXYGLUTARATE DEHYDROGENASE, MITOCHONDRIAL"/>
    <property type="match status" value="1"/>
</dbReference>
<accession>A0ABR1C437</accession>
<dbReference type="EMBL" id="JAVFWL010000002">
    <property type="protein sequence ID" value="KAK6732168.1"/>
    <property type="molecule type" value="Genomic_DNA"/>
</dbReference>
<evidence type="ECO:0000313" key="11">
    <source>
        <dbReference type="EMBL" id="KAK6732168.1"/>
    </source>
</evidence>
<gene>
    <name evidence="11" type="primary">Necator_chrII.g4299</name>
    <name evidence="11" type="ORF">RB195_016507</name>
</gene>
<dbReference type="InterPro" id="IPR016164">
    <property type="entry name" value="FAD-linked_Oxase-like_C"/>
</dbReference>
<dbReference type="Gene3D" id="3.30.465.10">
    <property type="match status" value="1"/>
</dbReference>
<dbReference type="InterPro" id="IPR016166">
    <property type="entry name" value="FAD-bd_PCMH"/>
</dbReference>
<dbReference type="InterPro" id="IPR004113">
    <property type="entry name" value="FAD-bd_oxidored_4_C"/>
</dbReference>
<dbReference type="PANTHER" id="PTHR43716">
    <property type="entry name" value="D-2-HYDROXYGLUTARATE DEHYDROGENASE, MITOCHONDRIAL"/>
    <property type="match status" value="1"/>
</dbReference>
<comment type="catalytic activity">
    <reaction evidence="9">
        <text>(R)-malate + A = oxaloacetate + AH2</text>
        <dbReference type="Rhea" id="RHEA:67460"/>
        <dbReference type="ChEBI" id="CHEBI:13193"/>
        <dbReference type="ChEBI" id="CHEBI:15588"/>
        <dbReference type="ChEBI" id="CHEBI:16452"/>
        <dbReference type="ChEBI" id="CHEBI:17499"/>
    </reaction>
    <physiologicalReaction direction="left-to-right" evidence="9">
        <dbReference type="Rhea" id="RHEA:67461"/>
    </physiologicalReaction>
</comment>
<comment type="cofactor">
    <cofactor evidence="1">
        <name>FAD</name>
        <dbReference type="ChEBI" id="CHEBI:57692"/>
    </cofactor>
</comment>
<dbReference type="Gene3D" id="3.30.70.2190">
    <property type="match status" value="1"/>
</dbReference>
<evidence type="ECO:0000256" key="1">
    <source>
        <dbReference type="ARBA" id="ARBA00001974"/>
    </source>
</evidence>
<comment type="similarity">
    <text evidence="2">Belongs to the FAD-binding oxidoreductase/transferase type 4 family.</text>
</comment>
<evidence type="ECO:0000313" key="12">
    <source>
        <dbReference type="Proteomes" id="UP001303046"/>
    </source>
</evidence>
<dbReference type="InterPro" id="IPR016167">
    <property type="entry name" value="FAD-bd_PCMH_sub1"/>
</dbReference>
<dbReference type="Gene3D" id="1.10.45.10">
    <property type="entry name" value="Vanillyl-alcohol Oxidase, Chain A, domain 4"/>
    <property type="match status" value="1"/>
</dbReference>
<dbReference type="InterPro" id="IPR016171">
    <property type="entry name" value="Vanillyl_alc_oxidase_C-sub2"/>
</dbReference>
<dbReference type="InterPro" id="IPR016169">
    <property type="entry name" value="FAD-bd_PCMH_sub2"/>
</dbReference>
<dbReference type="InterPro" id="IPR051264">
    <property type="entry name" value="FAD-oxidored/transferase_4"/>
</dbReference>
<keyword evidence="4" id="KW-0274">FAD</keyword>
<comment type="function">
    <text evidence="8">Catalyzes the oxidation of D-2-hydroxyglutarate (D-2-HG) to alpha-ketoglutarate. Also catalyzes the oxidation of other D-2-hydroxyacids, such as D-malate (D-MAL) and D-lactate (D-LAC). Exhibits high activities towards D-2-HG and D-MAL but a very weak activity towards D-LAC.</text>
</comment>
<keyword evidence="3" id="KW-0285">Flavoprotein</keyword>
<dbReference type="SUPFAM" id="SSF56176">
    <property type="entry name" value="FAD-binding/transporter-associated domain-like"/>
    <property type="match status" value="1"/>
</dbReference>
<dbReference type="EC" id="1.1.99.39" evidence="6"/>
<evidence type="ECO:0000259" key="10">
    <source>
        <dbReference type="PROSITE" id="PS51387"/>
    </source>
</evidence>
<dbReference type="PROSITE" id="PS51387">
    <property type="entry name" value="FAD_PCMH"/>
    <property type="match status" value="1"/>
</dbReference>
<evidence type="ECO:0000256" key="5">
    <source>
        <dbReference type="ARBA" id="ARBA00023002"/>
    </source>
</evidence>
<dbReference type="InterPro" id="IPR006094">
    <property type="entry name" value="Oxid_FAD_bind_N"/>
</dbReference>
<reference evidence="11 12" key="1">
    <citation type="submission" date="2023-08" db="EMBL/GenBank/DDBJ databases">
        <title>A Necator americanus chromosomal reference genome.</title>
        <authorList>
            <person name="Ilik V."/>
            <person name="Petrzelkova K.J."/>
            <person name="Pardy F."/>
            <person name="Fuh T."/>
            <person name="Niatou-Singa F.S."/>
            <person name="Gouil Q."/>
            <person name="Baker L."/>
            <person name="Ritchie M.E."/>
            <person name="Jex A.R."/>
            <person name="Gazzola D."/>
            <person name="Li H."/>
            <person name="Toshio Fujiwara R."/>
            <person name="Zhan B."/>
            <person name="Aroian R.V."/>
            <person name="Pafco B."/>
            <person name="Schwarz E.M."/>
        </authorList>
    </citation>
    <scope>NUCLEOTIDE SEQUENCE [LARGE SCALE GENOMIC DNA]</scope>
    <source>
        <strain evidence="11 12">Aroian</strain>
        <tissue evidence="11">Whole animal</tissue>
    </source>
</reference>
<dbReference type="InterPro" id="IPR036318">
    <property type="entry name" value="FAD-bd_PCMH-like_sf"/>
</dbReference>
<protein>
    <recommendedName>
        <fullName evidence="7">D-2-hydroxyglutarate dehydrogenase, mitochondrial</fullName>
        <ecNumber evidence="6">1.1.99.39</ecNumber>
    </recommendedName>
</protein>
<organism evidence="11 12">
    <name type="scientific">Necator americanus</name>
    <name type="common">Human hookworm</name>
    <dbReference type="NCBI Taxonomy" id="51031"/>
    <lineage>
        <taxon>Eukaryota</taxon>
        <taxon>Metazoa</taxon>
        <taxon>Ecdysozoa</taxon>
        <taxon>Nematoda</taxon>
        <taxon>Chromadorea</taxon>
        <taxon>Rhabditida</taxon>
        <taxon>Rhabditina</taxon>
        <taxon>Rhabditomorpha</taxon>
        <taxon>Strongyloidea</taxon>
        <taxon>Ancylostomatidae</taxon>
        <taxon>Bunostominae</taxon>
        <taxon>Necator</taxon>
    </lineage>
</organism>
<keyword evidence="12" id="KW-1185">Reference proteome</keyword>
<evidence type="ECO:0000256" key="4">
    <source>
        <dbReference type="ARBA" id="ARBA00022827"/>
    </source>
</evidence>
<name>A0ABR1C437_NECAM</name>
<sequence length="532" mass="58782">MVHPVTTCSVVSEEYAWRRVKREELVAHYILLNLSARWHRSKGKSLSEPGMLLKSLRFGAMGLATMAMDTRFATVQDADIRKFESICGRDHVRTTEIDGYKMDWTKAFKGDPACVLLPASSEEVSAILAHCSRRKIAVVPQAGNTGLVGGSVPLYDEIVLSVKRINNHFEFDEKTGVLSCDAGFILEELDNKLASYGFMMPLDLGAKGSCMIGGNVATCAGGIRLLRYGNLHAHLLGLTVVLPDDRGTILTVGSTHKKDNTSLHTPHLFLGSEGRLGVITRIAMSAVPKPTSVQSAMIGVETFESCCDVLRMARCHLSEILSSFEFMDREIMTVLDESLGLKPVLKTNPRFTLLVETSGSNEAHDKEKMERFLAHCIDDGLISDGVQALSASESSAMWRLRESAPMAVASDGFVFKNDVSLPLKHFYQLTEQVRLRCSDMTKHIVTYGHMGDGNSHLNITAEEFSKELYDRLYPFIYEWVSVHGGSISAEHGIGQLKLPYSGLGKSLAEREIVRRIKSLFDPNGILNPYKSF</sequence>
<proteinExistence type="inferred from homology"/>
<dbReference type="Gene3D" id="3.30.43.10">
    <property type="entry name" value="Uridine Diphospho-n-acetylenolpyruvylglucosamine Reductase, domain 2"/>
    <property type="match status" value="1"/>
</dbReference>
<feature type="domain" description="FAD-binding PCMH-type" evidence="10">
    <location>
        <begin position="108"/>
        <end position="289"/>
    </location>
</feature>
<comment type="caution">
    <text evidence="11">The sequence shown here is derived from an EMBL/GenBank/DDBJ whole genome shotgun (WGS) entry which is preliminary data.</text>
</comment>
<evidence type="ECO:0000256" key="6">
    <source>
        <dbReference type="ARBA" id="ARBA00039003"/>
    </source>
</evidence>
<dbReference type="Pfam" id="PF01565">
    <property type="entry name" value="FAD_binding_4"/>
    <property type="match status" value="1"/>
</dbReference>
<evidence type="ECO:0000256" key="2">
    <source>
        <dbReference type="ARBA" id="ARBA00008000"/>
    </source>
</evidence>
<evidence type="ECO:0000256" key="3">
    <source>
        <dbReference type="ARBA" id="ARBA00022630"/>
    </source>
</evidence>
<evidence type="ECO:0000256" key="7">
    <source>
        <dbReference type="ARBA" id="ARBA00039639"/>
    </source>
</evidence>
<evidence type="ECO:0000256" key="9">
    <source>
        <dbReference type="ARBA" id="ARBA00049267"/>
    </source>
</evidence>
<dbReference type="Pfam" id="PF02913">
    <property type="entry name" value="FAD-oxidase_C"/>
    <property type="match status" value="1"/>
</dbReference>